<dbReference type="EMBL" id="JAMSHJ010000004">
    <property type="protein sequence ID" value="KAI5420907.1"/>
    <property type="molecule type" value="Genomic_DNA"/>
</dbReference>
<accession>A0A9D5AQN7</accession>
<reference evidence="1 2" key="1">
    <citation type="journal article" date="2022" name="Nat. Genet.">
        <title>Improved pea reference genome and pan-genome highlight genomic features and evolutionary characteristics.</title>
        <authorList>
            <person name="Yang T."/>
            <person name="Liu R."/>
            <person name="Luo Y."/>
            <person name="Hu S."/>
            <person name="Wang D."/>
            <person name="Wang C."/>
            <person name="Pandey M.K."/>
            <person name="Ge S."/>
            <person name="Xu Q."/>
            <person name="Li N."/>
            <person name="Li G."/>
            <person name="Huang Y."/>
            <person name="Saxena R.K."/>
            <person name="Ji Y."/>
            <person name="Li M."/>
            <person name="Yan X."/>
            <person name="He Y."/>
            <person name="Liu Y."/>
            <person name="Wang X."/>
            <person name="Xiang C."/>
            <person name="Varshney R.K."/>
            <person name="Ding H."/>
            <person name="Gao S."/>
            <person name="Zong X."/>
        </authorList>
    </citation>
    <scope>NUCLEOTIDE SEQUENCE [LARGE SCALE GENOMIC DNA]</scope>
    <source>
        <strain evidence="1 2">cv. Zhongwan 6</strain>
    </source>
</reference>
<evidence type="ECO:0000313" key="1">
    <source>
        <dbReference type="EMBL" id="KAI5420907.1"/>
    </source>
</evidence>
<name>A0A9D5AQN7_PEA</name>
<dbReference type="Proteomes" id="UP001058974">
    <property type="component" value="Chromosome 4"/>
</dbReference>
<organism evidence="1 2">
    <name type="scientific">Pisum sativum</name>
    <name type="common">Garden pea</name>
    <name type="synonym">Lathyrus oleraceus</name>
    <dbReference type="NCBI Taxonomy" id="3888"/>
    <lineage>
        <taxon>Eukaryota</taxon>
        <taxon>Viridiplantae</taxon>
        <taxon>Streptophyta</taxon>
        <taxon>Embryophyta</taxon>
        <taxon>Tracheophyta</taxon>
        <taxon>Spermatophyta</taxon>
        <taxon>Magnoliopsida</taxon>
        <taxon>eudicotyledons</taxon>
        <taxon>Gunneridae</taxon>
        <taxon>Pentapetalae</taxon>
        <taxon>rosids</taxon>
        <taxon>fabids</taxon>
        <taxon>Fabales</taxon>
        <taxon>Fabaceae</taxon>
        <taxon>Papilionoideae</taxon>
        <taxon>50 kb inversion clade</taxon>
        <taxon>NPAAA clade</taxon>
        <taxon>Hologalegina</taxon>
        <taxon>IRL clade</taxon>
        <taxon>Fabeae</taxon>
        <taxon>Lathyrus</taxon>
    </lineage>
</organism>
<comment type="caution">
    <text evidence="1">The sequence shown here is derived from an EMBL/GenBank/DDBJ whole genome shotgun (WGS) entry which is preliminary data.</text>
</comment>
<sequence>MVKETRNGSNKMRDWIRICRLISDILFESKLLQKLMDIGMTKEVDFVNRKNFSGHTLKNMSLIINVINPSELLDRASIFSRRTLVDDYPLFSKDESKEVLELYIIVCLVMSFPLGVASYEELPHHPINESSRTATKVVRTYGLNILRATMSPKAEFIRSKTARSSKVTASMNHGNSPMTETLFYSASFVMYTS</sequence>
<evidence type="ECO:0000313" key="2">
    <source>
        <dbReference type="Proteomes" id="UP001058974"/>
    </source>
</evidence>
<dbReference type="Gramene" id="Psat04G0466300-T1">
    <property type="protein sequence ID" value="KAI5420907.1"/>
    <property type="gene ID" value="KIW84_044663"/>
</dbReference>
<proteinExistence type="predicted"/>
<dbReference type="AlphaFoldDB" id="A0A9D5AQN7"/>
<keyword evidence="2" id="KW-1185">Reference proteome</keyword>
<protein>
    <submittedName>
        <fullName evidence="1">Uncharacterized protein</fullName>
    </submittedName>
</protein>
<gene>
    <name evidence="1" type="ORF">KIW84_044663</name>
</gene>